<dbReference type="EMBL" id="JALJAT010000005">
    <property type="protein sequence ID" value="KAK4469813.1"/>
    <property type="molecule type" value="Genomic_DNA"/>
</dbReference>
<accession>A0AAE1Z9S9</accession>
<reference evidence="1" key="2">
    <citation type="journal article" date="2023" name="Infect Dis Poverty">
        <title>Chromosome-scale genome of the human blood fluke Schistosoma mekongi and its implications for public health.</title>
        <authorList>
            <person name="Zhou M."/>
            <person name="Xu L."/>
            <person name="Xu D."/>
            <person name="Chen W."/>
            <person name="Khan J."/>
            <person name="Hu Y."/>
            <person name="Huang H."/>
            <person name="Wei H."/>
            <person name="Zhang Y."/>
            <person name="Chusongsang P."/>
            <person name="Tanasarnprasert K."/>
            <person name="Hu X."/>
            <person name="Limpanont Y."/>
            <person name="Lv Z."/>
        </authorList>
    </citation>
    <scope>NUCLEOTIDE SEQUENCE</scope>
    <source>
        <strain evidence="1">LV_2022a</strain>
    </source>
</reference>
<dbReference type="Proteomes" id="UP001292079">
    <property type="component" value="Unassembled WGS sequence"/>
</dbReference>
<gene>
    <name evidence="1" type="ORF">MN116_007327</name>
</gene>
<organism evidence="1 2">
    <name type="scientific">Schistosoma mekongi</name>
    <name type="common">Parasitic worm</name>
    <dbReference type="NCBI Taxonomy" id="38744"/>
    <lineage>
        <taxon>Eukaryota</taxon>
        <taxon>Metazoa</taxon>
        <taxon>Spiralia</taxon>
        <taxon>Lophotrochozoa</taxon>
        <taxon>Platyhelminthes</taxon>
        <taxon>Trematoda</taxon>
        <taxon>Digenea</taxon>
        <taxon>Strigeidida</taxon>
        <taxon>Schistosomatoidea</taxon>
        <taxon>Schistosomatidae</taxon>
        <taxon>Schistosoma</taxon>
    </lineage>
</organism>
<keyword evidence="2" id="KW-1185">Reference proteome</keyword>
<evidence type="ECO:0000313" key="1">
    <source>
        <dbReference type="EMBL" id="KAK4469813.1"/>
    </source>
</evidence>
<reference evidence="1" key="1">
    <citation type="submission" date="2022-04" db="EMBL/GenBank/DDBJ databases">
        <authorList>
            <person name="Xu L."/>
            <person name="Lv Z."/>
        </authorList>
    </citation>
    <scope>NUCLEOTIDE SEQUENCE</scope>
    <source>
        <strain evidence="1">LV_2022a</strain>
    </source>
</reference>
<sequence length="67" mass="7364">MKNYNGCSPTNNVQFRFISSSYRAGSTTSEGYNGEVSEEEKALGTELLNLKTSIANSQKAVVDTDFY</sequence>
<name>A0AAE1Z9S9_SCHME</name>
<evidence type="ECO:0000313" key="2">
    <source>
        <dbReference type="Proteomes" id="UP001292079"/>
    </source>
</evidence>
<proteinExistence type="predicted"/>
<dbReference type="AlphaFoldDB" id="A0AAE1Z9S9"/>
<comment type="caution">
    <text evidence="1">The sequence shown here is derived from an EMBL/GenBank/DDBJ whole genome shotgun (WGS) entry which is preliminary data.</text>
</comment>
<protein>
    <submittedName>
        <fullName evidence="1">Uncharacterized protein</fullName>
    </submittedName>
</protein>